<keyword evidence="3" id="KW-1185">Reference proteome</keyword>
<evidence type="ECO:0000313" key="3">
    <source>
        <dbReference type="Proteomes" id="UP000650628"/>
    </source>
</evidence>
<proteinExistence type="predicted"/>
<evidence type="ECO:0000256" key="1">
    <source>
        <dbReference type="SAM" id="MobiDB-lite"/>
    </source>
</evidence>
<evidence type="ECO:0000313" key="2">
    <source>
        <dbReference type="EMBL" id="GII27066.1"/>
    </source>
</evidence>
<gene>
    <name evidence="2" type="ORF">Pmi06nite_05080</name>
</gene>
<dbReference type="AlphaFoldDB" id="A0A8J3X4I2"/>
<sequence>MGDAVGHRDGHALLVPDRLVHEVPREPLTVRQVQRVRGGHNMVAFGYQCVTDHPLVRIQGESRTDLGGQTARPEPSPG</sequence>
<accession>A0A8J3X4I2</accession>
<feature type="region of interest" description="Disordered" evidence="1">
    <location>
        <begin position="59"/>
        <end position="78"/>
    </location>
</feature>
<organism evidence="2 3">
    <name type="scientific">Planotetraspora mira</name>
    <dbReference type="NCBI Taxonomy" id="58121"/>
    <lineage>
        <taxon>Bacteria</taxon>
        <taxon>Bacillati</taxon>
        <taxon>Actinomycetota</taxon>
        <taxon>Actinomycetes</taxon>
        <taxon>Streptosporangiales</taxon>
        <taxon>Streptosporangiaceae</taxon>
        <taxon>Planotetraspora</taxon>
    </lineage>
</organism>
<name>A0A8J3X4I2_9ACTN</name>
<protein>
    <submittedName>
        <fullName evidence="2">Uncharacterized protein</fullName>
    </submittedName>
</protein>
<dbReference type="Proteomes" id="UP000650628">
    <property type="component" value="Unassembled WGS sequence"/>
</dbReference>
<dbReference type="EMBL" id="BOOO01000002">
    <property type="protein sequence ID" value="GII27066.1"/>
    <property type="molecule type" value="Genomic_DNA"/>
</dbReference>
<comment type="caution">
    <text evidence="2">The sequence shown here is derived from an EMBL/GenBank/DDBJ whole genome shotgun (WGS) entry which is preliminary data.</text>
</comment>
<reference evidence="2 3" key="1">
    <citation type="submission" date="2021-01" db="EMBL/GenBank/DDBJ databases">
        <title>Whole genome shotgun sequence of Planotetraspora mira NBRC 15435.</title>
        <authorList>
            <person name="Komaki H."/>
            <person name="Tamura T."/>
        </authorList>
    </citation>
    <scope>NUCLEOTIDE SEQUENCE [LARGE SCALE GENOMIC DNA]</scope>
    <source>
        <strain evidence="2 3">NBRC 15435</strain>
    </source>
</reference>